<dbReference type="Proteomes" id="UP001610100">
    <property type="component" value="Unassembled WGS sequence"/>
</dbReference>
<dbReference type="InterPro" id="IPR036514">
    <property type="entry name" value="SGNH_hydro_sf"/>
</dbReference>
<reference evidence="1 2" key="1">
    <citation type="submission" date="2024-02" db="EMBL/GenBank/DDBJ databases">
        <title>A Gaetbulibacter species isolated from tidal flats and genomic insights of their niches.</title>
        <authorList>
            <person name="Ye Y."/>
        </authorList>
    </citation>
    <scope>NUCLEOTIDE SEQUENCE [LARGE SCALE GENOMIC DNA]</scope>
    <source>
        <strain evidence="1 2">KYW382</strain>
    </source>
</reference>
<dbReference type="EMBL" id="JBAWKB010000001">
    <property type="protein sequence ID" value="MFH6770837.1"/>
    <property type="molecule type" value="Genomic_DNA"/>
</dbReference>
<name>A0ABW7MYI7_9FLAO</name>
<evidence type="ECO:0000313" key="1">
    <source>
        <dbReference type="EMBL" id="MFH6770837.1"/>
    </source>
</evidence>
<dbReference type="RefSeq" id="WP_344739469.1">
    <property type="nucleotide sequence ID" value="NZ_BAABAY010000001.1"/>
</dbReference>
<gene>
    <name evidence="1" type="ORF">V8G58_02740</name>
</gene>
<dbReference type="SUPFAM" id="SSF52266">
    <property type="entry name" value="SGNH hydrolase"/>
    <property type="match status" value="1"/>
</dbReference>
<dbReference type="GO" id="GO:0016787">
    <property type="term" value="F:hydrolase activity"/>
    <property type="evidence" value="ECO:0007669"/>
    <property type="project" value="UniProtKB-KW"/>
</dbReference>
<protein>
    <submittedName>
        <fullName evidence="1">SGNH/GDSL hydrolase family protein</fullName>
    </submittedName>
</protein>
<sequence length="209" mass="23776">MPKYHSFFVIIFLASTLVFGQEKNGNSSKKVYHVLFVGNSLTYINNLPELVKNQAALRGISVDYTLLAFPDYAIIDHWKDGKVQKLISSQNFDFVIIQQGPSSQNEGREMLLNDGQKYSELCQLNHAKLCYFMVWPALTYYHTFNKVIGNYSDAAKKNHALLLPVGKVWKTHFDDTSNFDYYGSDGFHPSLKGSQVAAKIIVENLFFSK</sequence>
<accession>A0ABW7MYI7</accession>
<proteinExistence type="predicted"/>
<comment type="caution">
    <text evidence="1">The sequence shown here is derived from an EMBL/GenBank/DDBJ whole genome shotgun (WGS) entry which is preliminary data.</text>
</comment>
<evidence type="ECO:0000313" key="2">
    <source>
        <dbReference type="Proteomes" id="UP001610100"/>
    </source>
</evidence>
<keyword evidence="2" id="KW-1185">Reference proteome</keyword>
<dbReference type="Gene3D" id="3.40.50.1110">
    <property type="entry name" value="SGNH hydrolase"/>
    <property type="match status" value="1"/>
</dbReference>
<organism evidence="1 2">
    <name type="scientific">Gaetbulibacter aestuarii</name>
    <dbReference type="NCBI Taxonomy" id="1502358"/>
    <lineage>
        <taxon>Bacteria</taxon>
        <taxon>Pseudomonadati</taxon>
        <taxon>Bacteroidota</taxon>
        <taxon>Flavobacteriia</taxon>
        <taxon>Flavobacteriales</taxon>
        <taxon>Flavobacteriaceae</taxon>
        <taxon>Gaetbulibacter</taxon>
    </lineage>
</organism>
<keyword evidence="1" id="KW-0378">Hydrolase</keyword>